<comment type="similarity">
    <text evidence="1">Belongs to the VPS72/YL1 family.</text>
</comment>
<evidence type="ECO:0000256" key="1">
    <source>
        <dbReference type="ARBA" id="ARBA00006832"/>
    </source>
</evidence>
<feature type="compositionally biased region" description="Polar residues" evidence="2">
    <location>
        <begin position="406"/>
        <end position="415"/>
    </location>
</feature>
<feature type="compositionally biased region" description="Low complexity" evidence="2">
    <location>
        <begin position="7"/>
        <end position="25"/>
    </location>
</feature>
<evidence type="ECO:0000256" key="2">
    <source>
        <dbReference type="SAM" id="MobiDB-lite"/>
    </source>
</evidence>
<feature type="compositionally biased region" description="Acidic residues" evidence="2">
    <location>
        <begin position="87"/>
        <end position="103"/>
    </location>
</feature>
<dbReference type="EMBL" id="SRPW01000322">
    <property type="protein sequence ID" value="KAG6015704.1"/>
    <property type="molecule type" value="Genomic_DNA"/>
</dbReference>
<feature type="compositionally biased region" description="Low complexity" evidence="2">
    <location>
        <begin position="139"/>
        <end position="152"/>
    </location>
</feature>
<feature type="compositionally biased region" description="Low complexity" evidence="2">
    <location>
        <begin position="499"/>
        <end position="537"/>
    </location>
</feature>
<comment type="caution">
    <text evidence="4">The sequence shown here is derived from an EMBL/GenBank/DDBJ whole genome shotgun (WGS) entry which is preliminary data.</text>
</comment>
<organism evidence="4 5">
    <name type="scientific">Claviceps pusilla</name>
    <dbReference type="NCBI Taxonomy" id="123648"/>
    <lineage>
        <taxon>Eukaryota</taxon>
        <taxon>Fungi</taxon>
        <taxon>Dikarya</taxon>
        <taxon>Ascomycota</taxon>
        <taxon>Pezizomycotina</taxon>
        <taxon>Sordariomycetes</taxon>
        <taxon>Hypocreomycetidae</taxon>
        <taxon>Hypocreales</taxon>
        <taxon>Clavicipitaceae</taxon>
        <taxon>Claviceps</taxon>
    </lineage>
</organism>
<dbReference type="GO" id="GO:0005634">
    <property type="term" value="C:nucleus"/>
    <property type="evidence" value="ECO:0007669"/>
    <property type="project" value="TreeGrafter"/>
</dbReference>
<dbReference type="Pfam" id="PF08265">
    <property type="entry name" value="YL1_C"/>
    <property type="match status" value="1"/>
</dbReference>
<feature type="compositionally biased region" description="Polar residues" evidence="2">
    <location>
        <begin position="599"/>
        <end position="625"/>
    </location>
</feature>
<dbReference type="Pfam" id="PF05764">
    <property type="entry name" value="YL1"/>
    <property type="match status" value="1"/>
</dbReference>
<feature type="compositionally biased region" description="Basic and acidic residues" evidence="2">
    <location>
        <begin position="449"/>
        <end position="458"/>
    </location>
</feature>
<evidence type="ECO:0000313" key="5">
    <source>
        <dbReference type="Proteomes" id="UP000748025"/>
    </source>
</evidence>
<feature type="region of interest" description="Disordered" evidence="2">
    <location>
        <begin position="241"/>
        <end position="265"/>
    </location>
</feature>
<feature type="region of interest" description="Disordered" evidence="2">
    <location>
        <begin position="301"/>
        <end position="674"/>
    </location>
</feature>
<gene>
    <name evidence="4" type="ORF">E4U43_004942</name>
</gene>
<feature type="compositionally biased region" description="Basic and acidic residues" evidence="2">
    <location>
        <begin position="785"/>
        <end position="822"/>
    </location>
</feature>
<feature type="compositionally biased region" description="Polar residues" evidence="2">
    <location>
        <begin position="459"/>
        <end position="492"/>
    </location>
</feature>
<protein>
    <recommendedName>
        <fullName evidence="3">Vps72/YL1 C-terminal domain-containing protein</fullName>
    </recommendedName>
</protein>
<dbReference type="InterPro" id="IPR013272">
    <property type="entry name" value="Vps72/YL1_C"/>
</dbReference>
<evidence type="ECO:0000259" key="3">
    <source>
        <dbReference type="SMART" id="SM00993"/>
    </source>
</evidence>
<feature type="compositionally biased region" description="Polar residues" evidence="2">
    <location>
        <begin position="634"/>
        <end position="648"/>
    </location>
</feature>
<feature type="region of interest" description="Disordered" evidence="2">
    <location>
        <begin position="1"/>
        <end position="198"/>
    </location>
</feature>
<feature type="region of interest" description="Disordered" evidence="2">
    <location>
        <begin position="773"/>
        <end position="852"/>
    </location>
</feature>
<reference evidence="4" key="1">
    <citation type="journal article" date="2020" name="bioRxiv">
        <title>Whole genome comparisons of ergot fungi reveals the divergence and evolution of species within the genus Claviceps are the result of varying mechanisms driving genome evolution and host range expansion.</title>
        <authorList>
            <person name="Wyka S.A."/>
            <person name="Mondo S.J."/>
            <person name="Liu M."/>
            <person name="Dettman J."/>
            <person name="Nalam V."/>
            <person name="Broders K.D."/>
        </authorList>
    </citation>
    <scope>NUCLEOTIDE SEQUENCE</scope>
    <source>
        <strain evidence="4">CCC 602</strain>
    </source>
</reference>
<proteinExistence type="inferred from homology"/>
<feature type="compositionally biased region" description="Acidic residues" evidence="2">
    <location>
        <begin position="53"/>
        <end position="80"/>
    </location>
</feature>
<sequence>MSDQDTSQLSEPLSDLESLSDSGSPIQQTAWLATTRERRSTAGNRMKSVLANEEPDSDLELLFAEDENDQGFSDADEDGSDVQMDSSSDDEDDANADADELEGEKELERQAKAKRAAQRKRRAQEAIPAKFRKKVRIDPATTGSTAAAAAAAAPPPPPRPSSRPKKKSERTSWLPSAADLPTRASSRKTTRISKEQLHLQMAEREARRLKQLAQMEKKAARLEAMKKPPMTQEERLAEAAVVEKRNSKSLNRWEEAEKQREQERKAKLAALNQRTLKGPFITFWSGKGQWDDLELRSLRPYVTEVEEKPKKKKKEKAADKGGARMKGKNKDNNAIRATDGHEKDDATGGEPGQMEDVNSNDTKIVATRGPDDVQKPAAEMGPSVTSGSGQTNKDRHTNGNELDETMVTSIPTQSPDVLISSAKTPPPNGDNAPPVEKQLEVTLTLGVHVDGKPKEEPKQSSTPAKMTDTHTNSIAKQSDEMTASRSSPTACVSTKIDVPGSPSGPSSSTTPGTTKPATPLAPPTASALSNATTTDSAAPPPPPPVHTALAAPSSLSRPHEPRSSGALAAPILAPPPGMDLNGSLRAEAPKSNILAPPTISLSEPSQGSQLEPRVSTETTAVSMDVTTKAEMADVSSQPLLNETAPTSKKNVHHTDPGDPAPAAQPEPPRDMNATRNGIIFQNFNDVALRDKNIQTMVLFGRKMHKLAKPTAPPVCVITNNPARYQDPKTGLPFYNMYAYKELQRLYHGEYKWSRLLGAWVGSGSQAAKGVPERFLHPSQSQSKTAEAKSESEPRARDTPSDEAAKPKRDRDAAQSDKGEGRPEQQQSGGVEGIPSPDLPGAGKPAGQIPNGS</sequence>
<feature type="domain" description="Vps72/YL1 C-terminal" evidence="3">
    <location>
        <begin position="713"/>
        <end position="742"/>
    </location>
</feature>
<dbReference type="SMART" id="SM00993">
    <property type="entry name" value="YL1_C"/>
    <property type="match status" value="1"/>
</dbReference>
<dbReference type="Proteomes" id="UP000748025">
    <property type="component" value="Unassembled WGS sequence"/>
</dbReference>
<feature type="compositionally biased region" description="Basic residues" evidence="2">
    <location>
        <begin position="112"/>
        <end position="122"/>
    </location>
</feature>
<name>A0A9P7NGS1_9HYPO</name>
<keyword evidence="5" id="KW-1185">Reference proteome</keyword>
<dbReference type="PANTHER" id="PTHR13275">
    <property type="entry name" value="YL-1 PROTEIN TRANSCRIPTION FACTOR-LIKE 1"/>
    <property type="match status" value="1"/>
</dbReference>
<dbReference type="AlphaFoldDB" id="A0A9P7NGS1"/>
<dbReference type="InterPro" id="IPR046757">
    <property type="entry name" value="YL1_N"/>
</dbReference>
<dbReference type="PANTHER" id="PTHR13275:SF4">
    <property type="entry name" value="VACUOLAR PROTEIN SORTING-ASSOCIATED PROTEIN 72 HOMOLOG"/>
    <property type="match status" value="1"/>
</dbReference>
<feature type="compositionally biased region" description="Basic and acidic residues" evidence="2">
    <location>
        <begin position="316"/>
        <end position="346"/>
    </location>
</feature>
<dbReference type="OrthoDB" id="3942062at2759"/>
<evidence type="ECO:0000313" key="4">
    <source>
        <dbReference type="EMBL" id="KAG6015704.1"/>
    </source>
</evidence>
<accession>A0A9P7NGS1</accession>